<gene>
    <name evidence="3" type="ORF">CEY00_Acc03962</name>
</gene>
<dbReference type="AlphaFoldDB" id="A0A2R6RU77"/>
<evidence type="ECO:0000313" key="3">
    <source>
        <dbReference type="EMBL" id="PSS33561.1"/>
    </source>
</evidence>
<dbReference type="PANTHER" id="PTHR15140">
    <property type="entry name" value="TUBULIN-SPECIFIC CHAPERONE E"/>
    <property type="match status" value="1"/>
</dbReference>
<dbReference type="InterPro" id="IPR055414">
    <property type="entry name" value="LRR_R13L4/SHOC2-like"/>
</dbReference>
<organism evidence="3 4">
    <name type="scientific">Actinidia chinensis var. chinensis</name>
    <name type="common">Chinese soft-hair kiwi</name>
    <dbReference type="NCBI Taxonomy" id="1590841"/>
    <lineage>
        <taxon>Eukaryota</taxon>
        <taxon>Viridiplantae</taxon>
        <taxon>Streptophyta</taxon>
        <taxon>Embryophyta</taxon>
        <taxon>Tracheophyta</taxon>
        <taxon>Spermatophyta</taxon>
        <taxon>Magnoliopsida</taxon>
        <taxon>eudicotyledons</taxon>
        <taxon>Gunneridae</taxon>
        <taxon>Pentapetalae</taxon>
        <taxon>asterids</taxon>
        <taxon>Ericales</taxon>
        <taxon>Actinidiaceae</taxon>
        <taxon>Actinidia</taxon>
    </lineage>
</organism>
<evidence type="ECO:0000259" key="2">
    <source>
        <dbReference type="Pfam" id="PF23598"/>
    </source>
</evidence>
<dbReference type="PANTHER" id="PTHR15140:SF37">
    <property type="entry name" value="UBIQUITIN-LIKE DOMAIN-CONTAINING PROTEIN"/>
    <property type="match status" value="1"/>
</dbReference>
<reference evidence="3 4" key="1">
    <citation type="submission" date="2017-07" db="EMBL/GenBank/DDBJ databases">
        <title>An improved, manually edited Actinidia chinensis var. chinensis (kiwifruit) genome highlights the challenges associated with draft genomes and gene prediction in plants.</title>
        <authorList>
            <person name="Pilkington S."/>
            <person name="Crowhurst R."/>
            <person name="Hilario E."/>
            <person name="Nardozza S."/>
            <person name="Fraser L."/>
            <person name="Peng Y."/>
            <person name="Gunaseelan K."/>
            <person name="Simpson R."/>
            <person name="Tahir J."/>
            <person name="Deroles S."/>
            <person name="Templeton K."/>
            <person name="Luo Z."/>
            <person name="Davy M."/>
            <person name="Cheng C."/>
            <person name="Mcneilage M."/>
            <person name="Scaglione D."/>
            <person name="Liu Y."/>
            <person name="Zhang Q."/>
            <person name="Datson P."/>
            <person name="De Silva N."/>
            <person name="Gardiner S."/>
            <person name="Bassett H."/>
            <person name="Chagne D."/>
            <person name="Mccallum J."/>
            <person name="Dzierzon H."/>
            <person name="Deng C."/>
            <person name="Wang Y.-Y."/>
            <person name="Barron N."/>
            <person name="Manako K."/>
            <person name="Bowen J."/>
            <person name="Foster T."/>
            <person name="Erridge Z."/>
            <person name="Tiffin H."/>
            <person name="Waite C."/>
            <person name="Davies K."/>
            <person name="Grierson E."/>
            <person name="Laing W."/>
            <person name="Kirk R."/>
            <person name="Chen X."/>
            <person name="Wood M."/>
            <person name="Montefiori M."/>
            <person name="Brummell D."/>
            <person name="Schwinn K."/>
            <person name="Catanach A."/>
            <person name="Fullerton C."/>
            <person name="Li D."/>
            <person name="Meiyalaghan S."/>
            <person name="Nieuwenhuizen N."/>
            <person name="Read N."/>
            <person name="Prakash R."/>
            <person name="Hunter D."/>
            <person name="Zhang H."/>
            <person name="Mckenzie M."/>
            <person name="Knabel M."/>
            <person name="Harris A."/>
            <person name="Allan A."/>
            <person name="Chen A."/>
            <person name="Janssen B."/>
            <person name="Plunkett B."/>
            <person name="Dwamena C."/>
            <person name="Voogd C."/>
            <person name="Leif D."/>
            <person name="Lafferty D."/>
            <person name="Souleyre E."/>
            <person name="Varkonyi-Gasic E."/>
            <person name="Gambi F."/>
            <person name="Hanley J."/>
            <person name="Yao J.-L."/>
            <person name="Cheung J."/>
            <person name="David K."/>
            <person name="Warren B."/>
            <person name="Marsh K."/>
            <person name="Snowden K."/>
            <person name="Lin-Wang K."/>
            <person name="Brian L."/>
            <person name="Martinez-Sanchez M."/>
            <person name="Wang M."/>
            <person name="Ileperuma N."/>
            <person name="Macnee N."/>
            <person name="Campin R."/>
            <person name="Mcatee P."/>
            <person name="Drummond R."/>
            <person name="Espley R."/>
            <person name="Ireland H."/>
            <person name="Wu R."/>
            <person name="Atkinson R."/>
            <person name="Karunairetnam S."/>
            <person name="Bulley S."/>
            <person name="Chunkath S."/>
            <person name="Hanley Z."/>
            <person name="Storey R."/>
            <person name="Thrimawithana A."/>
            <person name="Thomson S."/>
            <person name="David C."/>
            <person name="Testolin R."/>
        </authorList>
    </citation>
    <scope>NUCLEOTIDE SEQUENCE [LARGE SCALE GENOMIC DNA]</scope>
    <source>
        <strain evidence="4">cv. Red5</strain>
        <tissue evidence="3">Young leaf</tissue>
    </source>
</reference>
<dbReference type="Pfam" id="PF23598">
    <property type="entry name" value="LRR_14"/>
    <property type="match status" value="1"/>
</dbReference>
<dbReference type="InParanoid" id="A0A2R6RU77"/>
<feature type="domain" description="Disease resistance R13L4/SHOC-2-like LRR" evidence="2">
    <location>
        <begin position="15"/>
        <end position="219"/>
    </location>
</feature>
<protein>
    <submittedName>
        <fullName evidence="3">Late blight resistance protein like</fullName>
    </submittedName>
</protein>
<dbReference type="SUPFAM" id="SSF52058">
    <property type="entry name" value="L domain-like"/>
    <property type="match status" value="1"/>
</dbReference>
<dbReference type="InterPro" id="IPR032675">
    <property type="entry name" value="LRR_dom_sf"/>
</dbReference>
<name>A0A2R6RU77_ACTCC</name>
<accession>A0A2R6RU77</accession>
<proteinExistence type="predicted"/>
<dbReference type="Gene3D" id="3.80.10.10">
    <property type="entry name" value="Ribonuclease Inhibitor"/>
    <property type="match status" value="1"/>
</dbReference>
<dbReference type="STRING" id="1590841.A0A2R6RU77"/>
<dbReference type="Gramene" id="PSS33561">
    <property type="protein sequence ID" value="PSS33561"/>
    <property type="gene ID" value="CEY00_Acc03962"/>
</dbReference>
<evidence type="ECO:0000313" key="4">
    <source>
        <dbReference type="Proteomes" id="UP000241394"/>
    </source>
</evidence>
<keyword evidence="1" id="KW-0677">Repeat</keyword>
<dbReference type="EMBL" id="NKQK01000003">
    <property type="protein sequence ID" value="PSS33561.1"/>
    <property type="molecule type" value="Genomic_DNA"/>
</dbReference>
<sequence length="343" mass="39164">MLNYISSNPASSTLRSMLCFGPDERPLSLEAWKLLYKHFPSLRVFDAWIVGVEVIPNDIHKLIHLRYLTLKSPTAQTLPASISNLWNLQTLVVAAPHIDRPQLNIWKMKELRHLRFHGQLLLPEPPNENDSNNVSINLQTLYCISPDSCTERVFSMLPNLLKLGIHGNLEEHRLSKKFQNLSILNCLQTLKLERDRSRRKLDSLGFVVFPPNLSKLTLVETQLLADPMDILGQLPNLQVLILKNAAYNGRNLNCRSNGFPKLEVLKLINLAIRSWNISQGSMARLRSVVINRCGLLEGLPSALQNLPDFRELELSYHVQLVHEAREIEKSRGKEHFKLVICQS</sequence>
<reference evidence="4" key="2">
    <citation type="journal article" date="2018" name="BMC Genomics">
        <title>A manually annotated Actinidia chinensis var. chinensis (kiwifruit) genome highlights the challenges associated with draft genomes and gene prediction in plants.</title>
        <authorList>
            <person name="Pilkington S.M."/>
            <person name="Crowhurst R."/>
            <person name="Hilario E."/>
            <person name="Nardozza S."/>
            <person name="Fraser L."/>
            <person name="Peng Y."/>
            <person name="Gunaseelan K."/>
            <person name="Simpson R."/>
            <person name="Tahir J."/>
            <person name="Deroles S.C."/>
            <person name="Templeton K."/>
            <person name="Luo Z."/>
            <person name="Davy M."/>
            <person name="Cheng C."/>
            <person name="McNeilage M."/>
            <person name="Scaglione D."/>
            <person name="Liu Y."/>
            <person name="Zhang Q."/>
            <person name="Datson P."/>
            <person name="De Silva N."/>
            <person name="Gardiner S.E."/>
            <person name="Bassett H."/>
            <person name="Chagne D."/>
            <person name="McCallum J."/>
            <person name="Dzierzon H."/>
            <person name="Deng C."/>
            <person name="Wang Y.Y."/>
            <person name="Barron L."/>
            <person name="Manako K."/>
            <person name="Bowen J."/>
            <person name="Foster T.M."/>
            <person name="Erridge Z.A."/>
            <person name="Tiffin H."/>
            <person name="Waite C.N."/>
            <person name="Davies K.M."/>
            <person name="Grierson E.P."/>
            <person name="Laing W.A."/>
            <person name="Kirk R."/>
            <person name="Chen X."/>
            <person name="Wood M."/>
            <person name="Montefiori M."/>
            <person name="Brummell D.A."/>
            <person name="Schwinn K.E."/>
            <person name="Catanach A."/>
            <person name="Fullerton C."/>
            <person name="Li D."/>
            <person name="Meiyalaghan S."/>
            <person name="Nieuwenhuizen N."/>
            <person name="Read N."/>
            <person name="Prakash R."/>
            <person name="Hunter D."/>
            <person name="Zhang H."/>
            <person name="McKenzie M."/>
            <person name="Knabel M."/>
            <person name="Harris A."/>
            <person name="Allan A.C."/>
            <person name="Gleave A."/>
            <person name="Chen A."/>
            <person name="Janssen B.J."/>
            <person name="Plunkett B."/>
            <person name="Ampomah-Dwamena C."/>
            <person name="Voogd C."/>
            <person name="Leif D."/>
            <person name="Lafferty D."/>
            <person name="Souleyre E.J.F."/>
            <person name="Varkonyi-Gasic E."/>
            <person name="Gambi F."/>
            <person name="Hanley J."/>
            <person name="Yao J.L."/>
            <person name="Cheung J."/>
            <person name="David K.M."/>
            <person name="Warren B."/>
            <person name="Marsh K."/>
            <person name="Snowden K.C."/>
            <person name="Lin-Wang K."/>
            <person name="Brian L."/>
            <person name="Martinez-Sanchez M."/>
            <person name="Wang M."/>
            <person name="Ileperuma N."/>
            <person name="Macnee N."/>
            <person name="Campin R."/>
            <person name="McAtee P."/>
            <person name="Drummond R.S.M."/>
            <person name="Espley R.V."/>
            <person name="Ireland H.S."/>
            <person name="Wu R."/>
            <person name="Atkinson R.G."/>
            <person name="Karunairetnam S."/>
            <person name="Bulley S."/>
            <person name="Chunkath S."/>
            <person name="Hanley Z."/>
            <person name="Storey R."/>
            <person name="Thrimawithana A.H."/>
            <person name="Thomson S."/>
            <person name="David C."/>
            <person name="Testolin R."/>
            <person name="Huang H."/>
            <person name="Hellens R.P."/>
            <person name="Schaffer R.J."/>
        </authorList>
    </citation>
    <scope>NUCLEOTIDE SEQUENCE [LARGE SCALE GENOMIC DNA]</scope>
    <source>
        <strain evidence="4">cv. Red5</strain>
    </source>
</reference>
<comment type="caution">
    <text evidence="3">The sequence shown here is derived from an EMBL/GenBank/DDBJ whole genome shotgun (WGS) entry which is preliminary data.</text>
</comment>
<evidence type="ECO:0000256" key="1">
    <source>
        <dbReference type="ARBA" id="ARBA00022737"/>
    </source>
</evidence>
<dbReference type="OMA" id="NSACIGE"/>
<dbReference type="OrthoDB" id="1668235at2759"/>
<dbReference type="Proteomes" id="UP000241394">
    <property type="component" value="Chromosome LG3"/>
</dbReference>
<keyword evidence="4" id="KW-1185">Reference proteome</keyword>